<comment type="caution">
    <text evidence="2">The sequence shown here is derived from an EMBL/GenBank/DDBJ whole genome shotgun (WGS) entry which is preliminary data.</text>
</comment>
<dbReference type="Proteomes" id="UP001151760">
    <property type="component" value="Unassembled WGS sequence"/>
</dbReference>
<sequence length="454" mass="51949">MVPRAILMKSGLVSHNTARQVNIAHPKITMNSVRPMTNLSKSAHSTVKWPIHKNTVFKNNNFNQRVNTVKDTNFNTTRPKEVVNAARPKVVVNVVMENNVNAVKASACWVWKPKTKGLDHDTPQMDLQDKGVIDSGCSRHMTWNMSYLTRTMKRLMEDIAYNPNTNHFKNLVRGLPSKLFENDLTVFYVKGNSITKASYDGFFVGYSLNSKAFRVFNSRTRIVEENLHIRFSESTPNVARSRPDWLFNIDALIRIINYEPIVIGTQSNSFAGTKASDNAGSQECRTDPMENSKPCSKYEMVEEVNVISIRYQVNPKVSHLHAMKRIFMIPQSSGLTERVADEAVYKELDNDDADMFGCEYLTVMRVLAEQEVATKDVNLTVDECARVQRFVLDKLNHCYNSNSKERIVIIEVRYNLQTITSIPHNMIRHKFKAKARENGLELEYALKEEISNQF</sequence>
<keyword evidence="3" id="KW-1185">Reference proteome</keyword>
<evidence type="ECO:0000259" key="1">
    <source>
        <dbReference type="Pfam" id="PF25597"/>
    </source>
</evidence>
<accession>A0ABQ5FSJ2</accession>
<proteinExistence type="predicted"/>
<dbReference type="InterPro" id="IPR057670">
    <property type="entry name" value="SH3_retrovirus"/>
</dbReference>
<protein>
    <recommendedName>
        <fullName evidence="1">Retroviral polymerase SH3-like domain-containing protein</fullName>
    </recommendedName>
</protein>
<dbReference type="Pfam" id="PF25597">
    <property type="entry name" value="SH3_retrovirus"/>
    <property type="match status" value="1"/>
</dbReference>
<name>A0ABQ5FSJ2_9ASTR</name>
<reference evidence="2" key="1">
    <citation type="journal article" date="2022" name="Int. J. Mol. Sci.">
        <title>Draft Genome of Tanacetum Coccineum: Genomic Comparison of Closely Related Tanacetum-Family Plants.</title>
        <authorList>
            <person name="Yamashiro T."/>
            <person name="Shiraishi A."/>
            <person name="Nakayama K."/>
            <person name="Satake H."/>
        </authorList>
    </citation>
    <scope>NUCLEOTIDE SEQUENCE</scope>
</reference>
<feature type="domain" description="Retroviral polymerase SH3-like" evidence="1">
    <location>
        <begin position="199"/>
        <end position="236"/>
    </location>
</feature>
<evidence type="ECO:0000313" key="3">
    <source>
        <dbReference type="Proteomes" id="UP001151760"/>
    </source>
</evidence>
<reference evidence="2" key="2">
    <citation type="submission" date="2022-01" db="EMBL/GenBank/DDBJ databases">
        <authorList>
            <person name="Yamashiro T."/>
            <person name="Shiraishi A."/>
            <person name="Satake H."/>
            <person name="Nakayama K."/>
        </authorList>
    </citation>
    <scope>NUCLEOTIDE SEQUENCE</scope>
</reference>
<evidence type="ECO:0000313" key="2">
    <source>
        <dbReference type="EMBL" id="GJT65637.1"/>
    </source>
</evidence>
<organism evidence="2 3">
    <name type="scientific">Tanacetum coccineum</name>
    <dbReference type="NCBI Taxonomy" id="301880"/>
    <lineage>
        <taxon>Eukaryota</taxon>
        <taxon>Viridiplantae</taxon>
        <taxon>Streptophyta</taxon>
        <taxon>Embryophyta</taxon>
        <taxon>Tracheophyta</taxon>
        <taxon>Spermatophyta</taxon>
        <taxon>Magnoliopsida</taxon>
        <taxon>eudicotyledons</taxon>
        <taxon>Gunneridae</taxon>
        <taxon>Pentapetalae</taxon>
        <taxon>asterids</taxon>
        <taxon>campanulids</taxon>
        <taxon>Asterales</taxon>
        <taxon>Asteraceae</taxon>
        <taxon>Asteroideae</taxon>
        <taxon>Anthemideae</taxon>
        <taxon>Anthemidinae</taxon>
        <taxon>Tanacetum</taxon>
    </lineage>
</organism>
<gene>
    <name evidence="2" type="ORF">Tco_1017117</name>
</gene>
<dbReference type="EMBL" id="BQNB010017647">
    <property type="protein sequence ID" value="GJT65637.1"/>
    <property type="molecule type" value="Genomic_DNA"/>
</dbReference>